<evidence type="ECO:0000256" key="1">
    <source>
        <dbReference type="SAM" id="MobiDB-lite"/>
    </source>
</evidence>
<proteinExistence type="predicted"/>
<dbReference type="CDD" id="cd04301">
    <property type="entry name" value="NAT_SF"/>
    <property type="match status" value="1"/>
</dbReference>
<dbReference type="InterPro" id="IPR051554">
    <property type="entry name" value="Acetyltransferase_Eis"/>
</dbReference>
<evidence type="ECO:0000259" key="2">
    <source>
        <dbReference type="PROSITE" id="PS51186"/>
    </source>
</evidence>
<keyword evidence="4" id="KW-1185">Reference proteome</keyword>
<dbReference type="SUPFAM" id="SSF55718">
    <property type="entry name" value="SCP-like"/>
    <property type="match status" value="1"/>
</dbReference>
<dbReference type="PROSITE" id="PS51186">
    <property type="entry name" value="GNAT"/>
    <property type="match status" value="1"/>
</dbReference>
<feature type="region of interest" description="Disordered" evidence="1">
    <location>
        <begin position="11"/>
        <end position="33"/>
    </location>
</feature>
<dbReference type="PANTHER" id="PTHR37817">
    <property type="entry name" value="N-ACETYLTRANSFERASE EIS"/>
    <property type="match status" value="1"/>
</dbReference>
<sequence>MSLPIRILTETDAETSRRLSHEAFGAPRTPPTEPATLTTVGQTQFGAYDGEVLAARTIDREFDSHFGGALVPTSGIAGVTVVAEYRGRGLLTPLFDEMLEHARRRGAVISTLYPSAPRIYRRFGYEVVGDFFTVRVPTAVLSTVRAPGSITLRRATAEDHDSIKQVYDRWASAQNGPLSRRGVSFQQPAAEFLAQYTGVTVAVDGSGTIIGYACWNRGHGTSMDETLSVLDLLADSADGYQALLNMFGTFSSVTGHTSIDTSGDDPARMFLPSLHWDVTHASPYMLKVLDLPGAFAARGYPSFIRADLGFRLEGDFLAGNDGGYRLHVDAGSGECVARDDQQGPVFTARGLALVYAGVQSCANLRTAGQLRGGTPETDELWDTVFGGRQLHIRNYF</sequence>
<dbReference type="SUPFAM" id="SSF55729">
    <property type="entry name" value="Acyl-CoA N-acyltransferases (Nat)"/>
    <property type="match status" value="1"/>
</dbReference>
<name>A0ABS2RH03_9ACTN</name>
<dbReference type="InterPro" id="IPR016181">
    <property type="entry name" value="Acyl_CoA_acyltransferase"/>
</dbReference>
<dbReference type="PANTHER" id="PTHR37817:SF1">
    <property type="entry name" value="N-ACETYLTRANSFERASE EIS"/>
    <property type="match status" value="1"/>
</dbReference>
<evidence type="ECO:0000313" key="3">
    <source>
        <dbReference type="EMBL" id="MBM7797958.1"/>
    </source>
</evidence>
<accession>A0ABS2RH03</accession>
<dbReference type="EMBL" id="JAFBCF010000001">
    <property type="protein sequence ID" value="MBM7797958.1"/>
    <property type="molecule type" value="Genomic_DNA"/>
</dbReference>
<dbReference type="InterPro" id="IPR000182">
    <property type="entry name" value="GNAT_dom"/>
</dbReference>
<dbReference type="Pfam" id="PF13530">
    <property type="entry name" value="SCP2_2"/>
    <property type="match status" value="1"/>
</dbReference>
<dbReference type="Gene3D" id="3.30.1050.10">
    <property type="entry name" value="SCP2 sterol-binding domain"/>
    <property type="match status" value="1"/>
</dbReference>
<feature type="domain" description="N-acetyltransferase" evidence="2">
    <location>
        <begin position="3"/>
        <end position="147"/>
    </location>
</feature>
<dbReference type="InterPro" id="IPR041380">
    <property type="entry name" value="Acetyltransf_17"/>
</dbReference>
<dbReference type="Gene3D" id="3.40.630.30">
    <property type="match status" value="2"/>
</dbReference>
<dbReference type="InterPro" id="IPR025559">
    <property type="entry name" value="Eis_dom"/>
</dbReference>
<dbReference type="Pfam" id="PF17668">
    <property type="entry name" value="Acetyltransf_17"/>
    <property type="match status" value="1"/>
</dbReference>
<dbReference type="Proteomes" id="UP000704762">
    <property type="component" value="Unassembled WGS sequence"/>
</dbReference>
<gene>
    <name evidence="3" type="ORF">JOE57_000879</name>
</gene>
<dbReference type="InterPro" id="IPR036527">
    <property type="entry name" value="SCP2_sterol-bd_dom_sf"/>
</dbReference>
<organism evidence="3 4">
    <name type="scientific">Microlunatus panaciterrae</name>
    <dbReference type="NCBI Taxonomy" id="400768"/>
    <lineage>
        <taxon>Bacteria</taxon>
        <taxon>Bacillati</taxon>
        <taxon>Actinomycetota</taxon>
        <taxon>Actinomycetes</taxon>
        <taxon>Propionibacteriales</taxon>
        <taxon>Propionibacteriaceae</taxon>
        <taxon>Microlunatus</taxon>
    </lineage>
</organism>
<dbReference type="RefSeq" id="WP_204916580.1">
    <property type="nucleotide sequence ID" value="NZ_BAAAQP010000011.1"/>
</dbReference>
<protein>
    <submittedName>
        <fullName evidence="3">Acetyltransferase</fullName>
    </submittedName>
</protein>
<dbReference type="Pfam" id="PF13527">
    <property type="entry name" value="Acetyltransf_9"/>
    <property type="match status" value="1"/>
</dbReference>
<reference evidence="3 4" key="1">
    <citation type="submission" date="2021-01" db="EMBL/GenBank/DDBJ databases">
        <title>Sequencing the genomes of 1000 actinobacteria strains.</title>
        <authorList>
            <person name="Klenk H.-P."/>
        </authorList>
    </citation>
    <scope>NUCLEOTIDE SEQUENCE [LARGE SCALE GENOMIC DNA]</scope>
    <source>
        <strain evidence="3 4">DSM 18662</strain>
    </source>
</reference>
<evidence type="ECO:0000313" key="4">
    <source>
        <dbReference type="Proteomes" id="UP000704762"/>
    </source>
</evidence>
<comment type="caution">
    <text evidence="3">The sequence shown here is derived from an EMBL/GenBank/DDBJ whole genome shotgun (WGS) entry which is preliminary data.</text>
</comment>